<dbReference type="PRINTS" id="PR00039">
    <property type="entry name" value="HTHLYSR"/>
</dbReference>
<evidence type="ECO:0000259" key="2">
    <source>
        <dbReference type="PROSITE" id="PS50931"/>
    </source>
</evidence>
<feature type="domain" description="HTH lysR-type" evidence="2">
    <location>
        <begin position="166"/>
        <end position="223"/>
    </location>
</feature>
<dbReference type="GO" id="GO:0043531">
    <property type="term" value="F:ADP binding"/>
    <property type="evidence" value="ECO:0007669"/>
    <property type="project" value="InterPro"/>
</dbReference>
<dbReference type="InterPro" id="IPR036388">
    <property type="entry name" value="WH-like_DNA-bd_sf"/>
</dbReference>
<dbReference type="InterPro" id="IPR000847">
    <property type="entry name" value="LysR_HTH_N"/>
</dbReference>
<sequence>MHRYWYGQASCALVADLAMKPPKSSTPGATCLPLAATSAPITPATVPRTSARVCPPVAAVAVVAAVALAVNPSVAASTSITVPNTTAIRFLPVIPLHPPLIIPDRIAGVACMSERLDPAVSGHKPGSGMSMNFWDRADNLMHMTPAQGESQRPSRRLADPVLGRDPTFHQLRLFLLLVEEQHFGRAAARAFLSQPAFSKQIRALEDRLGVCLAERGKGPFRLTAAGDALIPAAESALETHARMQALAGVPDDAAPRETPQDTVSPVPRQLPSAPGDFTGRERELAVLAGTLRVDGAGTDRPTPVVVVTGPGGVGKTSVAVRAALDARDAFPDGQLYVEIGPGDREADIGARLLRALGVGGGAVPEPTERAALYRSLTADRRLLVVFDNVTSEDQVARLVPTGTGSAVLLTSRHQLTGLPAARRLTLGALPPKDARRLLAQIVGAERLARESGTADELVRLCGGLPLALRIAAARLAGNPHWTVGRWVSRLADEHRRLDELRHQDLAVRASVNLSYQVLGPRARRLLMRIGLLDVPDFASWTATVLLKCDIDTAEDVLDELLAAHMLEVAGPGYGAADGPFPRCRCHDLVRLFAREQAERELPPGEDEAVLDRALGAWLYLAERTDAALPHGYFSRPGGGAVRHVLADDLTRSLLRDPLAWFDAERAALAALIAQAAATGRPTAAWELAASLVAFYEFRAHYPDWGDTHRRVLDVVRAAGDRLGTAVILRGLGELYTGQDRIAESITCFRQARALFAELGEEHGVAVCDNGLGHMYRVSGRHQDALDAFGSAARASAHDGSVRTQAYALHCSGVTHLEQGRPTEAQDCFRTALVLASASGYRRGEAQSERGLGLLCTTIGDLDQAQRHLSRALEIAQELGEPCGEANALQLLADVLVRRREPAQARPLLHQCLRIYDQIGEPFGQALTLHTLGELQQSEGRPAQAVDTLLKAARIWTELGTPLRHGRTLRVLGDIHAAVGDLTEARVAWERALELLTPLATPEVGQLRERLAGHPLAG</sequence>
<dbReference type="InterPro" id="IPR027417">
    <property type="entry name" value="P-loop_NTPase"/>
</dbReference>
<dbReference type="Gene3D" id="1.25.40.10">
    <property type="entry name" value="Tetratricopeptide repeat domain"/>
    <property type="match status" value="1"/>
</dbReference>
<evidence type="ECO:0000256" key="1">
    <source>
        <dbReference type="SAM" id="MobiDB-lite"/>
    </source>
</evidence>
<name>A0A5P2WDH5_9ACTN</name>
<organism evidence="3 4">
    <name type="scientific">Streptomyces nodosus</name>
    <dbReference type="NCBI Taxonomy" id="40318"/>
    <lineage>
        <taxon>Bacteria</taxon>
        <taxon>Bacillati</taxon>
        <taxon>Actinomycetota</taxon>
        <taxon>Actinomycetes</taxon>
        <taxon>Kitasatosporales</taxon>
        <taxon>Streptomycetaceae</taxon>
        <taxon>Streptomyces</taxon>
    </lineage>
</organism>
<reference evidence="3 4" key="1">
    <citation type="submission" date="2017-09" db="EMBL/GenBank/DDBJ databases">
        <title>Streptomyces genome completion.</title>
        <authorList>
            <person name="Lee N."/>
            <person name="Cho B.-K."/>
        </authorList>
    </citation>
    <scope>NUCLEOTIDE SEQUENCE [LARGE SCALE GENOMIC DNA]</scope>
    <source>
        <strain evidence="3 4">ATCC 14899</strain>
    </source>
</reference>
<dbReference type="SUPFAM" id="SSF52540">
    <property type="entry name" value="P-loop containing nucleoside triphosphate hydrolases"/>
    <property type="match status" value="1"/>
</dbReference>
<dbReference type="SMART" id="SM00028">
    <property type="entry name" value="TPR"/>
    <property type="match status" value="7"/>
</dbReference>
<dbReference type="InterPro" id="IPR036390">
    <property type="entry name" value="WH_DNA-bd_sf"/>
</dbReference>
<feature type="region of interest" description="Disordered" evidence="1">
    <location>
        <begin position="250"/>
        <end position="278"/>
    </location>
</feature>
<dbReference type="PANTHER" id="PTHR47691:SF3">
    <property type="entry name" value="HTH-TYPE TRANSCRIPTIONAL REGULATOR RV0890C-RELATED"/>
    <property type="match status" value="1"/>
</dbReference>
<dbReference type="SUPFAM" id="SSF46785">
    <property type="entry name" value="Winged helix' DNA-binding domain"/>
    <property type="match status" value="1"/>
</dbReference>
<dbReference type="Pfam" id="PF00126">
    <property type="entry name" value="HTH_1"/>
    <property type="match status" value="1"/>
</dbReference>
<evidence type="ECO:0000313" key="3">
    <source>
        <dbReference type="EMBL" id="QEV42366.1"/>
    </source>
</evidence>
<evidence type="ECO:0000313" key="4">
    <source>
        <dbReference type="Proteomes" id="UP000325763"/>
    </source>
</evidence>
<gene>
    <name evidence="3" type="ORF">CP978_30910</name>
</gene>
<dbReference type="PANTHER" id="PTHR47691">
    <property type="entry name" value="REGULATOR-RELATED"/>
    <property type="match status" value="1"/>
</dbReference>
<dbReference type="Gene3D" id="1.10.10.10">
    <property type="entry name" value="Winged helix-like DNA-binding domain superfamily/Winged helix DNA-binding domain"/>
    <property type="match status" value="1"/>
</dbReference>
<dbReference type="SUPFAM" id="SSF48452">
    <property type="entry name" value="TPR-like"/>
    <property type="match status" value="2"/>
</dbReference>
<dbReference type="KEGG" id="snq:CP978_30910"/>
<dbReference type="GO" id="GO:0003700">
    <property type="term" value="F:DNA-binding transcription factor activity"/>
    <property type="evidence" value="ECO:0007669"/>
    <property type="project" value="InterPro"/>
</dbReference>
<dbReference type="InterPro" id="IPR002182">
    <property type="entry name" value="NB-ARC"/>
</dbReference>
<dbReference type="EMBL" id="CP023747">
    <property type="protein sequence ID" value="QEV42366.1"/>
    <property type="molecule type" value="Genomic_DNA"/>
</dbReference>
<dbReference type="PRINTS" id="PR00364">
    <property type="entry name" value="DISEASERSIST"/>
</dbReference>
<accession>A0A5P2WDH5</accession>
<dbReference type="InterPro" id="IPR011990">
    <property type="entry name" value="TPR-like_helical_dom_sf"/>
</dbReference>
<dbReference type="Pfam" id="PF13424">
    <property type="entry name" value="TPR_12"/>
    <property type="match status" value="3"/>
</dbReference>
<dbReference type="Gene3D" id="3.40.50.300">
    <property type="entry name" value="P-loop containing nucleotide triphosphate hydrolases"/>
    <property type="match status" value="1"/>
</dbReference>
<dbReference type="Proteomes" id="UP000325763">
    <property type="component" value="Chromosome"/>
</dbReference>
<dbReference type="Pfam" id="PF00931">
    <property type="entry name" value="NB-ARC"/>
    <property type="match status" value="1"/>
</dbReference>
<proteinExistence type="predicted"/>
<dbReference type="InterPro" id="IPR019734">
    <property type="entry name" value="TPR_rpt"/>
</dbReference>
<protein>
    <submittedName>
        <fullName evidence="3">LysR family transcriptional regulator</fullName>
    </submittedName>
</protein>
<dbReference type="PROSITE" id="PS50931">
    <property type="entry name" value="HTH_LYSR"/>
    <property type="match status" value="1"/>
</dbReference>
<dbReference type="AlphaFoldDB" id="A0A5P2WDH5"/>